<dbReference type="InterPro" id="IPR016149">
    <property type="entry name" value="Casein_kin_II_reg-sub_N"/>
</dbReference>
<dbReference type="InterPro" id="IPR000704">
    <property type="entry name" value="Casein_kinase_II_reg-sub"/>
</dbReference>
<evidence type="ECO:0000256" key="1">
    <source>
        <dbReference type="ARBA" id="ARBA00006941"/>
    </source>
</evidence>
<dbReference type="OrthoDB" id="2275560at2759"/>
<organism evidence="4 5">
    <name type="scientific">Rhizopus oryzae</name>
    <name type="common">Mucormycosis agent</name>
    <name type="synonym">Rhizopus arrhizus var. delemar</name>
    <dbReference type="NCBI Taxonomy" id="64495"/>
    <lineage>
        <taxon>Eukaryota</taxon>
        <taxon>Fungi</taxon>
        <taxon>Fungi incertae sedis</taxon>
        <taxon>Mucoromycota</taxon>
        <taxon>Mucoromycotina</taxon>
        <taxon>Mucoromycetes</taxon>
        <taxon>Mucorales</taxon>
        <taxon>Mucorineae</taxon>
        <taxon>Rhizopodaceae</taxon>
        <taxon>Rhizopus</taxon>
    </lineage>
</organism>
<dbReference type="InterPro" id="IPR035991">
    <property type="entry name" value="Casein_kinase_II_beta-like"/>
</dbReference>
<dbReference type="PANTHER" id="PTHR11740">
    <property type="entry name" value="CASEIN KINASE II SUBUNIT BETA"/>
    <property type="match status" value="1"/>
</dbReference>
<comment type="similarity">
    <text evidence="1 3">Belongs to the casein kinase 2 subunit beta family.</text>
</comment>
<dbReference type="AlphaFoldDB" id="A0A9P6X981"/>
<dbReference type="GO" id="GO:0005737">
    <property type="term" value="C:cytoplasm"/>
    <property type="evidence" value="ECO:0007669"/>
    <property type="project" value="TreeGrafter"/>
</dbReference>
<evidence type="ECO:0000256" key="2">
    <source>
        <dbReference type="ARBA" id="ARBA00045899"/>
    </source>
</evidence>
<dbReference type="SUPFAM" id="SSF57798">
    <property type="entry name" value="Casein kinase II beta subunit"/>
    <property type="match status" value="1"/>
</dbReference>
<gene>
    <name evidence="4" type="ORF">G6F64_006181</name>
</gene>
<name>A0A9P6X981_RHIOR</name>
<comment type="subunit">
    <text evidence="3">Tetramer of two alpha and two beta subunits.</text>
</comment>
<dbReference type="SMART" id="SM01085">
    <property type="entry name" value="CK_II_beta"/>
    <property type="match status" value="1"/>
</dbReference>
<evidence type="ECO:0000313" key="5">
    <source>
        <dbReference type="Proteomes" id="UP000716291"/>
    </source>
</evidence>
<evidence type="ECO:0000313" key="4">
    <source>
        <dbReference type="EMBL" id="KAG1308250.1"/>
    </source>
</evidence>
<comment type="function">
    <text evidence="2 3">Regulatory subunit of casein kinase II/CK2. As part of the kinase complex regulates the basal catalytic activity of the alpha subunit a constitutively active serine/threonine-protein kinase that phosphorylates a large number of substrates containing acidic residues C-terminal to the phosphorylated serine or threonine.</text>
</comment>
<proteinExistence type="inferred from homology"/>
<dbReference type="EMBL" id="JAANQT010000805">
    <property type="protein sequence ID" value="KAG1308250.1"/>
    <property type="molecule type" value="Genomic_DNA"/>
</dbReference>
<dbReference type="Proteomes" id="UP000716291">
    <property type="component" value="Unassembled WGS sequence"/>
</dbReference>
<sequence length="221" mass="25941">MDRTENEEEFFYEGIWISWFCSLSGNEFYVQVPEEFIEDDFNLTGLSALVPYYQEAMDVILDIEPEESSEEKKSVDSNMIERYAILLYGLIHQRYLLTRNGLRVMAQRYSNEHFGVCPRVYCYQCPVIPCGRYDEVGKESIRLYCPSCLDLYSPPTSILQAIDGAHFGTTFPHLLFEQYPDLLPNIKPRIYQPRIFGFRVSERSKAGPQMQWLRIRSEHND</sequence>
<accession>A0A9P6X981</accession>
<dbReference type="FunFam" id="1.10.1820.10:FF:000005">
    <property type="entry name" value="Casein kinase II subunit beta"/>
    <property type="match status" value="1"/>
</dbReference>
<dbReference type="GO" id="GO:0019887">
    <property type="term" value="F:protein kinase regulator activity"/>
    <property type="evidence" value="ECO:0007669"/>
    <property type="project" value="InterPro"/>
</dbReference>
<protein>
    <recommendedName>
        <fullName evidence="3">Casein kinase II subunit beta</fullName>
        <shortName evidence="3">CK II beta</shortName>
    </recommendedName>
</protein>
<dbReference type="Gene3D" id="1.10.1820.10">
    <property type="entry name" value="protein kinase ck2 holoenzyme, chain C, domain 1"/>
    <property type="match status" value="1"/>
</dbReference>
<dbReference type="Gene3D" id="2.20.25.20">
    <property type="match status" value="1"/>
</dbReference>
<keyword evidence="5" id="KW-1185">Reference proteome</keyword>
<dbReference type="Pfam" id="PF01214">
    <property type="entry name" value="CK_II_beta"/>
    <property type="match status" value="1"/>
</dbReference>
<dbReference type="GO" id="GO:0034456">
    <property type="term" value="C:UTP-C complex"/>
    <property type="evidence" value="ECO:0007669"/>
    <property type="project" value="TreeGrafter"/>
</dbReference>
<dbReference type="GO" id="GO:0005956">
    <property type="term" value="C:protein kinase CK2 complex"/>
    <property type="evidence" value="ECO:0007669"/>
    <property type="project" value="UniProtKB-UniRule"/>
</dbReference>
<evidence type="ECO:0000256" key="3">
    <source>
        <dbReference type="RuleBase" id="RU361268"/>
    </source>
</evidence>
<dbReference type="PRINTS" id="PR00472">
    <property type="entry name" value="CASNKINASEII"/>
</dbReference>
<comment type="caution">
    <text evidence="4">The sequence shown here is derived from an EMBL/GenBank/DDBJ whole genome shotgun (WGS) entry which is preliminary data.</text>
</comment>
<reference evidence="4" key="1">
    <citation type="journal article" date="2020" name="Microb. Genom.">
        <title>Genetic diversity of clinical and environmental Mucorales isolates obtained from an investigation of mucormycosis cases among solid organ transplant recipients.</title>
        <authorList>
            <person name="Nguyen M.H."/>
            <person name="Kaul D."/>
            <person name="Muto C."/>
            <person name="Cheng S.J."/>
            <person name="Richter R.A."/>
            <person name="Bruno V.M."/>
            <person name="Liu G."/>
            <person name="Beyhan S."/>
            <person name="Sundermann A.J."/>
            <person name="Mounaud S."/>
            <person name="Pasculle A.W."/>
            <person name="Nierman W.C."/>
            <person name="Driscoll E."/>
            <person name="Cumbie R."/>
            <person name="Clancy C.J."/>
            <person name="Dupont C.L."/>
        </authorList>
    </citation>
    <scope>NUCLEOTIDE SEQUENCE</scope>
    <source>
        <strain evidence="4">GL11</strain>
    </source>
</reference>
<dbReference type="FunFam" id="2.20.25.20:FF:000001">
    <property type="entry name" value="Casein kinase II subunit beta"/>
    <property type="match status" value="1"/>
</dbReference>
<dbReference type="PANTHER" id="PTHR11740:SF0">
    <property type="entry name" value="CASEIN KINASE II SUBUNIT BETA"/>
    <property type="match status" value="1"/>
</dbReference>
<dbReference type="GO" id="GO:0006359">
    <property type="term" value="P:regulation of transcription by RNA polymerase III"/>
    <property type="evidence" value="ECO:0007669"/>
    <property type="project" value="TreeGrafter"/>
</dbReference>